<reference evidence="3" key="1">
    <citation type="journal article" date="2014" name="Int. J. Syst. Evol. Microbiol.">
        <title>Complete genome sequence of Corynebacterium casei LMG S-19264T (=DSM 44701T), isolated from a smear-ripened cheese.</title>
        <authorList>
            <consortium name="US DOE Joint Genome Institute (JGI-PGF)"/>
            <person name="Walter F."/>
            <person name="Albersmeier A."/>
            <person name="Kalinowski J."/>
            <person name="Ruckert C."/>
        </authorList>
    </citation>
    <scope>NUCLEOTIDE SEQUENCE</scope>
    <source>
        <strain evidence="3">CGMCC 1.14988</strain>
    </source>
</reference>
<dbReference type="Proteomes" id="UP000650511">
    <property type="component" value="Unassembled WGS sequence"/>
</dbReference>
<dbReference type="GO" id="GO:0003677">
    <property type="term" value="F:DNA binding"/>
    <property type="evidence" value="ECO:0007669"/>
    <property type="project" value="InterPro"/>
</dbReference>
<dbReference type="PANTHER" id="PTHR47396">
    <property type="entry name" value="TYPE I RESTRICTION ENZYME ECOKI R PROTEIN"/>
    <property type="match status" value="1"/>
</dbReference>
<feature type="region of interest" description="Disordered" evidence="1">
    <location>
        <begin position="457"/>
        <end position="491"/>
    </location>
</feature>
<comment type="caution">
    <text evidence="3">The sequence shown here is derived from an EMBL/GenBank/DDBJ whole genome shotgun (WGS) entry which is preliminary data.</text>
</comment>
<proteinExistence type="predicted"/>
<dbReference type="AlphaFoldDB" id="A0A8J3EW74"/>
<dbReference type="InterPro" id="IPR050742">
    <property type="entry name" value="Helicase_Restrict-Modif_Enz"/>
</dbReference>
<accession>A0A8J3EW74</accession>
<dbReference type="RefSeq" id="WP_130648228.1">
    <property type="nucleotide sequence ID" value="NZ_BMHA01000001.1"/>
</dbReference>
<dbReference type="EMBL" id="BMHA01000001">
    <property type="protein sequence ID" value="GGI02868.1"/>
    <property type="molecule type" value="Genomic_DNA"/>
</dbReference>
<dbReference type="SUPFAM" id="SSF52540">
    <property type="entry name" value="P-loop containing nucleoside triphosphate hydrolases"/>
    <property type="match status" value="1"/>
</dbReference>
<dbReference type="GO" id="GO:0016787">
    <property type="term" value="F:hydrolase activity"/>
    <property type="evidence" value="ECO:0007669"/>
    <property type="project" value="InterPro"/>
</dbReference>
<dbReference type="InterPro" id="IPR027417">
    <property type="entry name" value="P-loop_NTPase"/>
</dbReference>
<feature type="domain" description="Helicase ATP-binding" evidence="2">
    <location>
        <begin position="17"/>
        <end position="173"/>
    </location>
</feature>
<evidence type="ECO:0000313" key="3">
    <source>
        <dbReference type="EMBL" id="GGI02868.1"/>
    </source>
</evidence>
<dbReference type="GO" id="GO:0005829">
    <property type="term" value="C:cytosol"/>
    <property type="evidence" value="ECO:0007669"/>
    <property type="project" value="TreeGrafter"/>
</dbReference>
<dbReference type="OrthoDB" id="5165890at2"/>
<protein>
    <recommendedName>
        <fullName evidence="2">Helicase ATP-binding domain-containing protein</fullName>
    </recommendedName>
</protein>
<dbReference type="InterPro" id="IPR006935">
    <property type="entry name" value="Helicase/UvrB_N"/>
</dbReference>
<gene>
    <name evidence="3" type="ORF">GCM10011354_01820</name>
</gene>
<evidence type="ECO:0000313" key="4">
    <source>
        <dbReference type="Proteomes" id="UP000650511"/>
    </source>
</evidence>
<keyword evidence="4" id="KW-1185">Reference proteome</keyword>
<dbReference type="GO" id="GO:0005524">
    <property type="term" value="F:ATP binding"/>
    <property type="evidence" value="ECO:0007669"/>
    <property type="project" value="InterPro"/>
</dbReference>
<name>A0A8J3EW74_9ACTN</name>
<evidence type="ECO:0000256" key="1">
    <source>
        <dbReference type="SAM" id="MobiDB-lite"/>
    </source>
</evidence>
<organism evidence="3 4">
    <name type="scientific">Egicoccus halophilus</name>
    <dbReference type="NCBI Taxonomy" id="1670830"/>
    <lineage>
        <taxon>Bacteria</taxon>
        <taxon>Bacillati</taxon>
        <taxon>Actinomycetota</taxon>
        <taxon>Nitriliruptoria</taxon>
        <taxon>Egicoccales</taxon>
        <taxon>Egicoccaceae</taxon>
        <taxon>Egicoccus</taxon>
    </lineage>
</organism>
<dbReference type="PANTHER" id="PTHR47396:SF2">
    <property type="entry name" value="HELICASE ATP-BINDING DOMAIN-CONTAINING PROTEIN"/>
    <property type="match status" value="1"/>
</dbReference>
<dbReference type="SMART" id="SM00487">
    <property type="entry name" value="DEXDc"/>
    <property type="match status" value="1"/>
</dbReference>
<sequence length="545" mass="60819">MRRSLRLRKWQKEALDRFEGIGRRDFLAVATPGAGKTTFALTAGLRDLARHPHRRLVVVAPTQHLKLQWSNAAAAFGLHLEPEWGSSDPWPHDMHGVVVTYQQVAGTPRALRGPSDDAFVILDEIHHAGTERAWGDGVFEAFELAARRLSLSGTPFRSDQNPIPFVDYDFEEAVADYVYGYGEALKDGGVVRPVFFPRINGHMEWSTPEGDIVSATFDDHLDRTLASQRLRTALSPEGEWLPTVLDQAHTELTRLRETQPDAGGLVIAMDVEHARAIQTLLRARQGVEAVVATSDDPLASERIAEFAAGRDPWIVAVRMVSEGVDVPRLRVGVYATNTMTELFFRQAVGRLVRWSGGMRRQKAFMFIPDDYRLRTFATQIADQRTHSLKRREEEGDQEPVELLDQLPPEGEDQLSLFAAISATAVVDHDPSSIFDDHHPEDLVHEPAVEDLTLEIELAPPPPRAGGGSEQDAGGSTLTVSRTQRKRELRQANTDRVRMLTHLTGLSPEQVNGQLNREAGIRGINEATVRDLERRLRAADKWIDRA</sequence>
<evidence type="ECO:0000259" key="2">
    <source>
        <dbReference type="PROSITE" id="PS51192"/>
    </source>
</evidence>
<dbReference type="PROSITE" id="PS51192">
    <property type="entry name" value="HELICASE_ATP_BIND_1"/>
    <property type="match status" value="1"/>
</dbReference>
<dbReference type="InterPro" id="IPR014001">
    <property type="entry name" value="Helicase_ATP-bd"/>
</dbReference>
<dbReference type="Gene3D" id="3.40.50.300">
    <property type="entry name" value="P-loop containing nucleotide triphosphate hydrolases"/>
    <property type="match status" value="2"/>
</dbReference>
<reference evidence="3" key="2">
    <citation type="submission" date="2020-09" db="EMBL/GenBank/DDBJ databases">
        <authorList>
            <person name="Sun Q."/>
            <person name="Zhou Y."/>
        </authorList>
    </citation>
    <scope>NUCLEOTIDE SEQUENCE</scope>
    <source>
        <strain evidence="3">CGMCC 1.14988</strain>
    </source>
</reference>
<dbReference type="Pfam" id="PF04851">
    <property type="entry name" value="ResIII"/>
    <property type="match status" value="1"/>
</dbReference>